<dbReference type="Proteomes" id="UP000078542">
    <property type="component" value="Unassembled WGS sequence"/>
</dbReference>
<accession>A0A195D8Q9</accession>
<organism evidence="1 2">
    <name type="scientific">Cyphomyrmex costatus</name>
    <dbReference type="NCBI Taxonomy" id="456900"/>
    <lineage>
        <taxon>Eukaryota</taxon>
        <taxon>Metazoa</taxon>
        <taxon>Ecdysozoa</taxon>
        <taxon>Arthropoda</taxon>
        <taxon>Hexapoda</taxon>
        <taxon>Insecta</taxon>
        <taxon>Pterygota</taxon>
        <taxon>Neoptera</taxon>
        <taxon>Endopterygota</taxon>
        <taxon>Hymenoptera</taxon>
        <taxon>Apocrita</taxon>
        <taxon>Aculeata</taxon>
        <taxon>Formicoidea</taxon>
        <taxon>Formicidae</taxon>
        <taxon>Myrmicinae</taxon>
        <taxon>Cyphomyrmex</taxon>
    </lineage>
</organism>
<proteinExistence type="predicted"/>
<keyword evidence="2" id="KW-1185">Reference proteome</keyword>
<evidence type="ECO:0000313" key="2">
    <source>
        <dbReference type="Proteomes" id="UP000078542"/>
    </source>
</evidence>
<protein>
    <submittedName>
        <fullName evidence="1">Uncharacterized protein</fullName>
    </submittedName>
</protein>
<evidence type="ECO:0000313" key="1">
    <source>
        <dbReference type="EMBL" id="KYN08814.1"/>
    </source>
</evidence>
<dbReference type="AlphaFoldDB" id="A0A195D8Q9"/>
<sequence length="34" mass="3921">MFSTLRIPQIFIALDLTSRTKSRKRGFQLGNARP</sequence>
<name>A0A195D8Q9_9HYME</name>
<reference evidence="1 2" key="1">
    <citation type="submission" date="2016-03" db="EMBL/GenBank/DDBJ databases">
        <title>Cyphomyrmex costatus WGS genome.</title>
        <authorList>
            <person name="Nygaard S."/>
            <person name="Hu H."/>
            <person name="Boomsma J."/>
            <person name="Zhang G."/>
        </authorList>
    </citation>
    <scope>NUCLEOTIDE SEQUENCE [LARGE SCALE GENOMIC DNA]</scope>
    <source>
        <strain evidence="1">MS0001</strain>
        <tissue evidence="1">Whole body</tissue>
    </source>
</reference>
<dbReference type="EMBL" id="KQ976749">
    <property type="protein sequence ID" value="KYN08814.1"/>
    <property type="molecule type" value="Genomic_DNA"/>
</dbReference>
<gene>
    <name evidence="1" type="ORF">ALC62_00270</name>
</gene>